<dbReference type="AlphaFoldDB" id="A0A061J4E1"/>
<dbReference type="VEuPathDB" id="TriTrypDB:TRSC58_01962"/>
<evidence type="ECO:0000313" key="2">
    <source>
        <dbReference type="EMBL" id="ESL10308.1"/>
    </source>
</evidence>
<dbReference type="EMBL" id="AUPL01001962">
    <property type="protein sequence ID" value="ESL10308.1"/>
    <property type="molecule type" value="Genomic_DNA"/>
</dbReference>
<comment type="caution">
    <text evidence="2">The sequence shown here is derived from an EMBL/GenBank/DDBJ whole genome shotgun (WGS) entry which is preliminary data.</text>
</comment>
<reference evidence="2 3" key="1">
    <citation type="submission" date="2013-07" db="EMBL/GenBank/DDBJ databases">
        <authorList>
            <person name="Stoco P.H."/>
            <person name="Wagner G."/>
            <person name="Gerber A."/>
            <person name="Zaha A."/>
            <person name="Thompson C."/>
            <person name="Bartholomeu D.C."/>
            <person name="Luckemeyer D.D."/>
            <person name="Bahia D."/>
            <person name="Loreto E."/>
            <person name="Prestes E.B."/>
            <person name="Lima F.M."/>
            <person name="Rodrigues-Luiz G."/>
            <person name="Vallejo G.A."/>
            <person name="Filho J.F."/>
            <person name="Monteiro K.M."/>
            <person name="Tyler K.M."/>
            <person name="de Almeida L.G."/>
            <person name="Ortiz M.F."/>
            <person name="Siervo M.A."/>
            <person name="de Moraes M.H."/>
            <person name="Cunha O.L."/>
            <person name="Mendonca-Neto R."/>
            <person name="Silva R."/>
            <person name="Teixeira S.M."/>
            <person name="Murta S.M."/>
            <person name="Sincero T.C."/>
            <person name="Mendes T.A."/>
            <person name="Urmenyi T.P."/>
            <person name="Silva V.G."/>
            <person name="da Rocha W.D."/>
            <person name="Andersson B."/>
            <person name="Romanha A.J."/>
            <person name="Steindel M."/>
            <person name="de Vasconcelos A.T."/>
            <person name="Grisard E.C."/>
        </authorList>
    </citation>
    <scope>NUCLEOTIDE SEQUENCE [LARGE SCALE GENOMIC DNA]</scope>
    <source>
        <strain evidence="2 3">SC58</strain>
    </source>
</reference>
<protein>
    <submittedName>
        <fullName evidence="2">Uncharacterized protein</fullName>
    </submittedName>
</protein>
<dbReference type="Proteomes" id="UP000031737">
    <property type="component" value="Unassembled WGS sequence"/>
</dbReference>
<dbReference type="OrthoDB" id="241354at2759"/>
<sequence>MLRRLAVGSNVLLHLRFDAAAGEAGRRPVRYKRLPDSMQPKPLEETFTPFPLPKYDEDLGYGPVRLRNIPDIEKAKKRQQQRGAELMEAALQESEDATDQTHLRLKEEGSMLASSSHDVSSSSLGVTEAGEDEDTLGGYTVSRHYPLSDRLECNRSLEDLLLQFVRRPHVEARCAALADMASTISIRSDAELVRMFEEVSSPFAYDGRGLNFLVTTVKKFGRPYGVSNALVTAYVNLMNAATVTFLQEQPGRLSRCPALTIQLLHFMALIKVFEPNKWFTFSNHASSNRADYKHPRGTNRTTAFWGTGEEIFDAMVDLVRSGGHGGVPYLLESCTDEQLVDLLNGFSAVMPNGTPLGGVFNSIMEYFLQRVRSHAKRKLTAQDFATVERMYLTSVMADASSEELLQLLLADSSCPRGPNFFAALSRGQATALNEKTLDMLQKAIDVASANHDTAALLALLESGSETLLSMTNKDLAQDFAMRNHFDYHILRSFQHFALVAERLRTEQSSISARIPCSLRDVQAQLVAANTTRLHSMDAHTAASPASMPHYVSPHPTCRFSRPLMTMLSQLEYLNSIDSVFLLHSSLVSTSTDQLVSAVRRLPSGKDSLIVSLSCLRELSVKAATSAKPKERETCDRALEIIAYEVEKGRVVLLPFSEELRLHDAGTYCDEDLIVWTIAAFFAREMPLVKLHTLMHSDCTARTPYRFLKGRHNLLVSSRSLYDKDAPLLSALYSKELKLVTRNVKLRTALRDRKCTLYHYNPIRARFVYRRDKAMFDRYHTTARHLAPGFSRGALHHDWRGLGVYTPDHPQVAYRSLPWKSREATLKVT</sequence>
<evidence type="ECO:0000313" key="3">
    <source>
        <dbReference type="Proteomes" id="UP000031737"/>
    </source>
</evidence>
<accession>A0A061J4E1</accession>
<keyword evidence="3" id="KW-1185">Reference proteome</keyword>
<evidence type="ECO:0000256" key="1">
    <source>
        <dbReference type="SAM" id="MobiDB-lite"/>
    </source>
</evidence>
<organism evidence="2 3">
    <name type="scientific">Trypanosoma rangeli SC58</name>
    <dbReference type="NCBI Taxonomy" id="429131"/>
    <lineage>
        <taxon>Eukaryota</taxon>
        <taxon>Discoba</taxon>
        <taxon>Euglenozoa</taxon>
        <taxon>Kinetoplastea</taxon>
        <taxon>Metakinetoplastina</taxon>
        <taxon>Trypanosomatida</taxon>
        <taxon>Trypanosomatidae</taxon>
        <taxon>Trypanosoma</taxon>
        <taxon>Herpetosoma</taxon>
    </lineage>
</organism>
<feature type="compositionally biased region" description="Low complexity" evidence="1">
    <location>
        <begin position="110"/>
        <end position="123"/>
    </location>
</feature>
<name>A0A061J4E1_TRYRA</name>
<feature type="region of interest" description="Disordered" evidence="1">
    <location>
        <begin position="109"/>
        <end position="137"/>
    </location>
</feature>
<gene>
    <name evidence="2" type="ORF">TRSC58_01962</name>
</gene>
<proteinExistence type="predicted"/>